<accession>A0ABV5BTX6</accession>
<evidence type="ECO:0000313" key="1">
    <source>
        <dbReference type="EMBL" id="MFB5738758.1"/>
    </source>
</evidence>
<gene>
    <name evidence="1" type="ORF">ACE5IX_19770</name>
</gene>
<reference evidence="1 2" key="1">
    <citation type="submission" date="2024-09" db="EMBL/GenBank/DDBJ databases">
        <title>Taxonomic and Genotyping Characterization of Leptospira Strains isolated from Multiple Sources in Colombia highlights the importance of intermediate species.</title>
        <authorList>
            <person name="Torres Higuera L."/>
            <person name="Rojas Tapias D."/>
            <person name="Jimenez Velasquez S."/>
            <person name="Renjifo Ibanez C."/>
        </authorList>
    </citation>
    <scope>NUCLEOTIDE SEQUENCE [LARGE SCALE GENOMIC DNA]</scope>
    <source>
        <strain evidence="1 2">Lep080</strain>
    </source>
</reference>
<evidence type="ECO:0008006" key="3">
    <source>
        <dbReference type="Google" id="ProtNLM"/>
    </source>
</evidence>
<keyword evidence="2" id="KW-1185">Reference proteome</keyword>
<dbReference type="EMBL" id="JBHILJ010000034">
    <property type="protein sequence ID" value="MFB5738758.1"/>
    <property type="molecule type" value="Genomic_DNA"/>
</dbReference>
<dbReference type="RefSeq" id="WP_375517868.1">
    <property type="nucleotide sequence ID" value="NZ_JBHILI010000024.1"/>
</dbReference>
<dbReference type="Proteomes" id="UP001580391">
    <property type="component" value="Unassembled WGS sequence"/>
</dbReference>
<proteinExistence type="predicted"/>
<evidence type="ECO:0000313" key="2">
    <source>
        <dbReference type="Proteomes" id="UP001580391"/>
    </source>
</evidence>
<organism evidence="1 2">
    <name type="scientific">Leptospira wolffii</name>
    <dbReference type="NCBI Taxonomy" id="409998"/>
    <lineage>
        <taxon>Bacteria</taxon>
        <taxon>Pseudomonadati</taxon>
        <taxon>Spirochaetota</taxon>
        <taxon>Spirochaetia</taxon>
        <taxon>Leptospirales</taxon>
        <taxon>Leptospiraceae</taxon>
        <taxon>Leptospira</taxon>
    </lineage>
</organism>
<protein>
    <recommendedName>
        <fullName evidence="3">DUF4145 domain-containing protein</fullName>
    </recommendedName>
</protein>
<comment type="caution">
    <text evidence="1">The sequence shown here is derived from an EMBL/GenBank/DDBJ whole genome shotgun (WGS) entry which is preliminary data.</text>
</comment>
<sequence>MNPYEYAREKFDNAIYALISDGDLKVRLKQAYAQIWEFKGSDVPEDARQSLDSLHQTMTEVRENEGHYIDDTIKRMDTSQAIETAQQIFEIYKIVLNKYFLENNK</sequence>
<name>A0ABV5BTX6_9LEPT</name>